<feature type="region of interest" description="Disordered" evidence="5">
    <location>
        <begin position="745"/>
        <end position="765"/>
    </location>
</feature>
<comment type="caution">
    <text evidence="8">The sequence shown here is derived from an EMBL/GenBank/DDBJ whole genome shotgun (WGS) entry which is preliminary data.</text>
</comment>
<feature type="region of interest" description="Disordered" evidence="5">
    <location>
        <begin position="453"/>
        <end position="481"/>
    </location>
</feature>
<dbReference type="OrthoDB" id="10039052at2759"/>
<keyword evidence="9" id="KW-1185">Reference proteome</keyword>
<dbReference type="Pfam" id="PF12796">
    <property type="entry name" value="Ank_2"/>
    <property type="match status" value="1"/>
</dbReference>
<protein>
    <submittedName>
        <fullName evidence="8">Regulation of synaptic plasticity by receptor localization to synapse</fullName>
    </submittedName>
</protein>
<dbReference type="GO" id="GO:0005829">
    <property type="term" value="C:cytosol"/>
    <property type="evidence" value="ECO:0007669"/>
    <property type="project" value="TreeGrafter"/>
</dbReference>
<feature type="compositionally biased region" description="Pro residues" evidence="5">
    <location>
        <begin position="753"/>
        <end position="762"/>
    </location>
</feature>
<gene>
    <name evidence="8" type="primary">ANKS1A_2</name>
    <name evidence="8" type="ORF">OS493_025182</name>
</gene>
<feature type="region of interest" description="Disordered" evidence="5">
    <location>
        <begin position="192"/>
        <end position="212"/>
    </location>
</feature>
<dbReference type="PANTHER" id="PTHR24174">
    <property type="entry name" value="ANKYRIN REPEAT AND STERILE ALPHA MOTIF DOMAIN-CONTAINING PROTEIN 1"/>
    <property type="match status" value="1"/>
</dbReference>
<evidence type="ECO:0000313" key="9">
    <source>
        <dbReference type="Proteomes" id="UP001163046"/>
    </source>
</evidence>
<evidence type="ECO:0000256" key="3">
    <source>
        <dbReference type="PROSITE-ProRule" id="PRU00023"/>
    </source>
</evidence>
<keyword evidence="4" id="KW-0175">Coiled coil</keyword>
<evidence type="ECO:0000259" key="7">
    <source>
        <dbReference type="PROSITE" id="PS50105"/>
    </source>
</evidence>
<dbReference type="InterPro" id="IPR011993">
    <property type="entry name" value="PH-like_dom_sf"/>
</dbReference>
<feature type="compositionally biased region" description="Polar residues" evidence="5">
    <location>
        <begin position="404"/>
        <end position="413"/>
    </location>
</feature>
<keyword evidence="8" id="KW-0675">Receptor</keyword>
<dbReference type="PROSITE" id="PS50088">
    <property type="entry name" value="ANK_REPEAT"/>
    <property type="match status" value="2"/>
</dbReference>
<dbReference type="SUPFAM" id="SSF48403">
    <property type="entry name" value="Ankyrin repeat"/>
    <property type="match status" value="1"/>
</dbReference>
<evidence type="ECO:0000259" key="6">
    <source>
        <dbReference type="PROSITE" id="PS01179"/>
    </source>
</evidence>
<dbReference type="InterPro" id="IPR006020">
    <property type="entry name" value="PTB/PI_dom"/>
</dbReference>
<name>A0A9X0DA15_9CNID</name>
<accession>A0A9X0DA15</accession>
<feature type="region of interest" description="Disordered" evidence="5">
    <location>
        <begin position="322"/>
        <end position="344"/>
    </location>
</feature>
<dbReference type="Pfam" id="PF00640">
    <property type="entry name" value="PID"/>
    <property type="match status" value="1"/>
</dbReference>
<feature type="domain" description="SAM" evidence="7">
    <location>
        <begin position="1043"/>
        <end position="1108"/>
    </location>
</feature>
<dbReference type="InterPro" id="IPR013761">
    <property type="entry name" value="SAM/pointed_sf"/>
</dbReference>
<dbReference type="PANTHER" id="PTHR24174:SF1">
    <property type="entry name" value="IP14385P"/>
    <property type="match status" value="1"/>
</dbReference>
<feature type="compositionally biased region" description="Pro residues" evidence="5">
    <location>
        <begin position="611"/>
        <end position="631"/>
    </location>
</feature>
<keyword evidence="1" id="KW-0677">Repeat</keyword>
<feature type="domain" description="PID" evidence="6">
    <location>
        <begin position="1191"/>
        <end position="1329"/>
    </location>
</feature>
<evidence type="ECO:0000256" key="2">
    <source>
        <dbReference type="ARBA" id="ARBA00023043"/>
    </source>
</evidence>
<dbReference type="SMART" id="SM00248">
    <property type="entry name" value="ANK"/>
    <property type="match status" value="2"/>
</dbReference>
<feature type="compositionally biased region" description="Polar residues" evidence="5">
    <location>
        <begin position="466"/>
        <end position="480"/>
    </location>
</feature>
<reference evidence="8" key="1">
    <citation type="submission" date="2023-01" db="EMBL/GenBank/DDBJ databases">
        <title>Genome assembly of the deep-sea coral Lophelia pertusa.</title>
        <authorList>
            <person name="Herrera S."/>
            <person name="Cordes E."/>
        </authorList>
    </citation>
    <scope>NUCLEOTIDE SEQUENCE</scope>
    <source>
        <strain evidence="8">USNM1676648</strain>
        <tissue evidence="8">Polyp</tissue>
    </source>
</reference>
<dbReference type="Pfam" id="PF00536">
    <property type="entry name" value="SAM_1"/>
    <property type="match status" value="1"/>
</dbReference>
<dbReference type="EMBL" id="MU825416">
    <property type="protein sequence ID" value="KAJ7390479.1"/>
    <property type="molecule type" value="Genomic_DNA"/>
</dbReference>
<organism evidence="8 9">
    <name type="scientific">Desmophyllum pertusum</name>
    <dbReference type="NCBI Taxonomy" id="174260"/>
    <lineage>
        <taxon>Eukaryota</taxon>
        <taxon>Metazoa</taxon>
        <taxon>Cnidaria</taxon>
        <taxon>Anthozoa</taxon>
        <taxon>Hexacorallia</taxon>
        <taxon>Scleractinia</taxon>
        <taxon>Caryophylliina</taxon>
        <taxon>Caryophylliidae</taxon>
        <taxon>Desmophyllum</taxon>
    </lineage>
</organism>
<feature type="repeat" description="ANK" evidence="3">
    <location>
        <begin position="22"/>
        <end position="54"/>
    </location>
</feature>
<dbReference type="PROSITE" id="PS50105">
    <property type="entry name" value="SAM_DOMAIN"/>
    <property type="match status" value="2"/>
</dbReference>
<feature type="region of interest" description="Disordered" evidence="5">
    <location>
        <begin position="778"/>
        <end position="839"/>
    </location>
</feature>
<proteinExistence type="predicted"/>
<feature type="domain" description="SAM" evidence="7">
    <location>
        <begin position="969"/>
        <end position="1034"/>
    </location>
</feature>
<feature type="region of interest" description="Disordered" evidence="5">
    <location>
        <begin position="653"/>
        <end position="688"/>
    </location>
</feature>
<dbReference type="PROSITE" id="PS01179">
    <property type="entry name" value="PID"/>
    <property type="match status" value="1"/>
</dbReference>
<sequence>METVKQLLNYHPNLLEDVNIVRTHTPLHLAARNGHMNVVSYFLSCGMDVNITGTSGTALHEAALFGKVDVVNLLLQCGIDVQVADSNNKTVLDLLASHPSARTREIKDLIYAYSLKEPVSSIKRKLTDVQRGMKYSSGISNTFSGFSAGRPKSAVLQRNLSYDSVPSRQAMDPDFLRRSGTYDAVPAPRTRQELMKQSSYDTVPPPKERHSRSLDWTKYDDVTSRSPDTVHLLHTGKGYALLGPAEQPSTGSPPLLSANEITDGYTLLGSPAQPGAAANALCPLRPDSTYSEVRNEGENFVPARMSPPSQIAFDDYSRLGFPSAAGGESEPMAIPGTVGEDTPSYFLVGETSHQLSQSQRENNDRYDFVVPRTGANQQQSIYEVPPMSLRGKGNGQEGDDTPSHAPSRTSRGQSLDMYENTSIGTQQQVNQPQQQATSYDFVTLPPRKATLEQSSYDVVPPPSRILQDQRSSPELHTSLTGARVQADQPCPLDTQGYEFVQLRKPGTLTDDLAPEMQPLAPLPGYEPMGPPSDEGYEILSPPAEIQQQLHASNRGDYETLAMVGPQWTGSQTGSARMTQQPSSSMNIPVSAPLYEVPPTLSPPVYEIAPPPRNLHVPPLPPRPAPAAPPQSPTSDDEVHEVHEVQWIEKEQVQPKVPPRRQNEYSDWQPVMRQQEPPLSPGRPPKTGAYEQVRLEGPEKAGTIDWERVRRMNSRGSGGDYCTLSATAVGPSEAAMNRVSTASSEMSFMSEPTLTPPFSPPSPNTAKAMLFEAFGTLQPSVDMSTIPEVPEDVKDQPEPEPDPEPPRPMPRKRNQDPFSFPPVAATASPKIESPKKSDFAELHKRFSPYSSREDIFTEFSAGSEKERQEPDGAEAGDDVKPSALIYENVLFKRSDDAKNVETSSSQTRENGSVAKRGESIDRPGSYRLSSLAADSPMDERDEWEKIEAFLSSIGQIEVPQTLEQQIADAGKADTVPGWLKALDLGQYESYMLANGFDDISFLNGVLEDDDLLDIGIVDFSHRKTIMEAMKSLPACPRLCDPALTKPESLEDWLELLCLPEYFDVFEHNGFTSMERIHMLWEVELTSVLEVNSLGHRKRILASLKEDVKELERKEQAQAVNLDDSSAELEVQLAELKMYCPDEKPPTIPTATTSADDLMAAAEEMMRGNKEVVQKKSKVKRSKKWKHDSAVLINGSVNYTTLYLGSHAVKTITGLDSTIEACRKMRLSTAKLQKIPSVTLSVSVKGIKFIDARSKIMVSYHDMKNISYITQDPEDRKVFAYIAKDAKTEKHYCHVFRVDSTALSIEVTMTIGQAFELAFSQFVQAQNQHPEQ</sequence>
<feature type="region of interest" description="Disordered" evidence="5">
    <location>
        <begin position="611"/>
        <end position="636"/>
    </location>
</feature>
<feature type="coiled-coil region" evidence="4">
    <location>
        <begin position="1092"/>
        <end position="1119"/>
    </location>
</feature>
<evidence type="ECO:0000313" key="8">
    <source>
        <dbReference type="EMBL" id="KAJ7390479.1"/>
    </source>
</evidence>
<feature type="repeat" description="ANK" evidence="3">
    <location>
        <begin position="54"/>
        <end position="86"/>
    </location>
</feature>
<dbReference type="Gene3D" id="2.30.29.30">
    <property type="entry name" value="Pleckstrin-homology domain (PH domain)/Phosphotyrosine-binding domain (PTB)"/>
    <property type="match status" value="1"/>
</dbReference>
<dbReference type="Gene3D" id="1.10.150.50">
    <property type="entry name" value="Transcription Factor, Ets-1"/>
    <property type="match status" value="2"/>
</dbReference>
<dbReference type="PROSITE" id="PS50297">
    <property type="entry name" value="ANK_REP_REGION"/>
    <property type="match status" value="2"/>
</dbReference>
<evidence type="ECO:0000256" key="1">
    <source>
        <dbReference type="ARBA" id="ARBA00022737"/>
    </source>
</evidence>
<dbReference type="SUPFAM" id="SSF50729">
    <property type="entry name" value="PH domain-like"/>
    <property type="match status" value="1"/>
</dbReference>
<dbReference type="InterPro" id="IPR036770">
    <property type="entry name" value="Ankyrin_rpt-contain_sf"/>
</dbReference>
<evidence type="ECO:0000256" key="5">
    <source>
        <dbReference type="SAM" id="MobiDB-lite"/>
    </source>
</evidence>
<dbReference type="InterPro" id="IPR001660">
    <property type="entry name" value="SAM"/>
</dbReference>
<dbReference type="InterPro" id="IPR002110">
    <property type="entry name" value="Ankyrin_rpt"/>
</dbReference>
<dbReference type="Gene3D" id="1.25.40.20">
    <property type="entry name" value="Ankyrin repeat-containing domain"/>
    <property type="match status" value="1"/>
</dbReference>
<feature type="region of interest" description="Disordered" evidence="5">
    <location>
        <begin position="895"/>
        <end position="937"/>
    </location>
</feature>
<feature type="region of interest" description="Disordered" evidence="5">
    <location>
        <begin position="852"/>
        <end position="878"/>
    </location>
</feature>
<dbReference type="Pfam" id="PF07647">
    <property type="entry name" value="SAM_2"/>
    <property type="match status" value="1"/>
</dbReference>
<dbReference type="SUPFAM" id="SSF47769">
    <property type="entry name" value="SAM/Pointed domain"/>
    <property type="match status" value="2"/>
</dbReference>
<dbReference type="SMART" id="SM00462">
    <property type="entry name" value="PTB"/>
    <property type="match status" value="1"/>
</dbReference>
<dbReference type="SMART" id="SM00454">
    <property type="entry name" value="SAM"/>
    <property type="match status" value="2"/>
</dbReference>
<keyword evidence="2 3" id="KW-0040">ANK repeat</keyword>
<evidence type="ECO:0000256" key="4">
    <source>
        <dbReference type="SAM" id="Coils"/>
    </source>
</evidence>
<dbReference type="Proteomes" id="UP001163046">
    <property type="component" value="Unassembled WGS sequence"/>
</dbReference>
<feature type="region of interest" description="Disordered" evidence="5">
    <location>
        <begin position="371"/>
        <end position="413"/>
    </location>
</feature>
<feature type="compositionally biased region" description="Polar residues" evidence="5">
    <location>
        <begin position="899"/>
        <end position="909"/>
    </location>
</feature>
<dbReference type="InterPro" id="IPR033635">
    <property type="entry name" value="ANKS1/Caskin"/>
</dbReference>